<feature type="domain" description="HTH cro/C1-type" evidence="2">
    <location>
        <begin position="43"/>
        <end position="98"/>
    </location>
</feature>
<dbReference type="Proteomes" id="UP000053429">
    <property type="component" value="Unassembled WGS sequence"/>
</dbReference>
<dbReference type="Pfam" id="PF13560">
    <property type="entry name" value="HTH_31"/>
    <property type="match status" value="1"/>
</dbReference>
<name>A0A124I609_9ACTN</name>
<dbReference type="Gene3D" id="1.10.260.40">
    <property type="entry name" value="lambda repressor-like DNA-binding domains"/>
    <property type="match status" value="1"/>
</dbReference>
<dbReference type="SUPFAM" id="SSF47413">
    <property type="entry name" value="lambda repressor-like DNA-binding domains"/>
    <property type="match status" value="1"/>
</dbReference>
<keyword evidence="4" id="KW-1185">Reference proteome</keyword>
<organism evidence="3 4">
    <name type="scientific">Streptomyces caeruleatus</name>
    <dbReference type="NCBI Taxonomy" id="661399"/>
    <lineage>
        <taxon>Bacteria</taxon>
        <taxon>Bacillati</taxon>
        <taxon>Actinomycetota</taxon>
        <taxon>Actinomycetes</taxon>
        <taxon>Kitasatosporales</taxon>
        <taxon>Streptomycetaceae</taxon>
        <taxon>Streptomyces</taxon>
    </lineage>
</organism>
<dbReference type="EMBL" id="LMWY01000064">
    <property type="protein sequence ID" value="KUN91620.1"/>
    <property type="molecule type" value="Genomic_DNA"/>
</dbReference>
<dbReference type="PROSITE" id="PS50943">
    <property type="entry name" value="HTH_CROC1"/>
    <property type="match status" value="1"/>
</dbReference>
<dbReference type="AlphaFoldDB" id="A0A124I609"/>
<dbReference type="OrthoDB" id="4314786at2"/>
<dbReference type="SMART" id="SM00530">
    <property type="entry name" value="HTH_XRE"/>
    <property type="match status" value="1"/>
</dbReference>
<accession>A0A124I609</accession>
<dbReference type="InterPro" id="IPR043917">
    <property type="entry name" value="DUF5753"/>
</dbReference>
<comment type="caution">
    <text evidence="3">The sequence shown here is derived from an EMBL/GenBank/DDBJ whole genome shotgun (WGS) entry which is preliminary data.</text>
</comment>
<proteinExistence type="predicted"/>
<sequence>MVQQFAGAEDPCNNGSPKSGRGVRYLRDEPAPSGKRMMLGYALRKLRDRLNLKQSEVARFLGGSSSKVSRMESGYFKVPARDLPALFQRYNVSDPIEQERLRGLAAEANEAAWWQPWSWAAPQYLQAAVSFEDMAERIRSYEPLQLHGLLQTQAYARAVISRGSGTVEERDARTELRQERTARFAGAPADKHGIFIIDEATLLRPFGSAQVMRGQLEHLLDLSTDRRYQFRLAELGRYDLPVELGPTTIFDFAGRLPTLVYAEGFDGGLIIEDDEAVDQRVKAFDALLHASLAPHQARRRISDLLLRHYRR</sequence>
<evidence type="ECO:0000313" key="3">
    <source>
        <dbReference type="EMBL" id="KUN91620.1"/>
    </source>
</evidence>
<evidence type="ECO:0000256" key="1">
    <source>
        <dbReference type="SAM" id="MobiDB-lite"/>
    </source>
</evidence>
<dbReference type="STRING" id="661399.AQJ67_41690"/>
<dbReference type="InterPro" id="IPR001387">
    <property type="entry name" value="Cro/C1-type_HTH"/>
</dbReference>
<dbReference type="CDD" id="cd00093">
    <property type="entry name" value="HTH_XRE"/>
    <property type="match status" value="1"/>
</dbReference>
<dbReference type="RefSeq" id="WP_062724915.1">
    <property type="nucleotide sequence ID" value="NZ_KQ948947.1"/>
</dbReference>
<protein>
    <submittedName>
        <fullName evidence="3">XRE family transcriptional regulator</fullName>
    </submittedName>
</protein>
<evidence type="ECO:0000313" key="4">
    <source>
        <dbReference type="Proteomes" id="UP000053429"/>
    </source>
</evidence>
<dbReference type="Pfam" id="PF19054">
    <property type="entry name" value="DUF5753"/>
    <property type="match status" value="1"/>
</dbReference>
<dbReference type="GO" id="GO:0003677">
    <property type="term" value="F:DNA binding"/>
    <property type="evidence" value="ECO:0007669"/>
    <property type="project" value="InterPro"/>
</dbReference>
<reference evidence="3 4" key="1">
    <citation type="submission" date="2015-10" db="EMBL/GenBank/DDBJ databases">
        <title>Draft genome sequence of Streptomyces caeruleatus NRRL B-24802, type strain for the species Streptomyces caeruleatus.</title>
        <authorList>
            <person name="Ruckert C."/>
            <person name="Winkler A."/>
            <person name="Kalinowski J."/>
            <person name="Kampfer P."/>
            <person name="Glaeser S."/>
        </authorList>
    </citation>
    <scope>NUCLEOTIDE SEQUENCE [LARGE SCALE GENOMIC DNA]</scope>
    <source>
        <strain evidence="3 4">NRRL B-24802</strain>
    </source>
</reference>
<dbReference type="InterPro" id="IPR010982">
    <property type="entry name" value="Lambda_DNA-bd_dom_sf"/>
</dbReference>
<feature type="region of interest" description="Disordered" evidence="1">
    <location>
        <begin position="1"/>
        <end position="31"/>
    </location>
</feature>
<evidence type="ECO:0000259" key="2">
    <source>
        <dbReference type="PROSITE" id="PS50943"/>
    </source>
</evidence>
<gene>
    <name evidence="3" type="ORF">AQJ67_41690</name>
</gene>